<dbReference type="Proteomes" id="UP000252118">
    <property type="component" value="Unassembled WGS sequence"/>
</dbReference>
<dbReference type="InterPro" id="IPR022451">
    <property type="entry name" value="CHP03829_YokU"/>
</dbReference>
<dbReference type="NCBIfam" id="TIGR03829">
    <property type="entry name" value="YokU_near_AblA"/>
    <property type="match status" value="1"/>
</dbReference>
<sequence length="96" mass="11264">MDKNNAKVCEWCEEETAHEEKANVYWELPDGSRAIQISNVPSMSCSHCGMEYQEEAVINEIEDQLMLIDTKLIDKVIAYTDLMELPRLLKKNYFRY</sequence>
<dbReference type="NCBIfam" id="TIGR03831">
    <property type="entry name" value="YgiT_finger"/>
    <property type="match status" value="1"/>
</dbReference>
<dbReference type="Pfam" id="PF14122">
    <property type="entry name" value="YokU"/>
    <property type="match status" value="1"/>
</dbReference>
<protein>
    <submittedName>
        <fullName evidence="1">Putative YokU family protein</fullName>
    </submittedName>
</protein>
<dbReference type="OrthoDB" id="2666319at2"/>
<accession>A0A366EFB6</accession>
<dbReference type="AlphaFoldDB" id="A0A366EFB6"/>
<name>A0A366EFB6_9BACI</name>
<evidence type="ECO:0000313" key="2">
    <source>
        <dbReference type="Proteomes" id="UP000252118"/>
    </source>
</evidence>
<organism evidence="1 2">
    <name type="scientific">Rossellomorea aquimaris</name>
    <dbReference type="NCBI Taxonomy" id="189382"/>
    <lineage>
        <taxon>Bacteria</taxon>
        <taxon>Bacillati</taxon>
        <taxon>Bacillota</taxon>
        <taxon>Bacilli</taxon>
        <taxon>Bacillales</taxon>
        <taxon>Bacillaceae</taxon>
        <taxon>Rossellomorea</taxon>
    </lineage>
</organism>
<comment type="caution">
    <text evidence="1">The sequence shown here is derived from an EMBL/GenBank/DDBJ whole genome shotgun (WGS) entry which is preliminary data.</text>
</comment>
<dbReference type="CDD" id="cd12870">
    <property type="entry name" value="MqsA"/>
    <property type="match status" value="1"/>
</dbReference>
<dbReference type="InterPro" id="IPR022453">
    <property type="entry name" value="Znf_MqsA-type"/>
</dbReference>
<reference evidence="1 2" key="1">
    <citation type="submission" date="2018-06" db="EMBL/GenBank/DDBJ databases">
        <title>Freshwater and sediment microbial communities from various areas in North America, analyzing microbe dynamics in response to fracking.</title>
        <authorList>
            <person name="Lamendella R."/>
        </authorList>
    </citation>
    <scope>NUCLEOTIDE SEQUENCE [LARGE SCALE GENOMIC DNA]</scope>
    <source>
        <strain evidence="1 2">97B</strain>
    </source>
</reference>
<gene>
    <name evidence="1" type="ORF">DET59_1212</name>
</gene>
<proteinExistence type="predicted"/>
<dbReference type="RefSeq" id="WP_113970953.1">
    <property type="nucleotide sequence ID" value="NZ_QNRJ01000021.1"/>
</dbReference>
<dbReference type="EMBL" id="QNRJ01000021">
    <property type="protein sequence ID" value="RBP01094.1"/>
    <property type="molecule type" value="Genomic_DNA"/>
</dbReference>
<evidence type="ECO:0000313" key="1">
    <source>
        <dbReference type="EMBL" id="RBP01094.1"/>
    </source>
</evidence>